<dbReference type="AlphaFoldDB" id="A0A4Y2TZ69"/>
<gene>
    <name evidence="1" type="ORF">AVEN_34310_1</name>
</gene>
<evidence type="ECO:0000313" key="1">
    <source>
        <dbReference type="EMBL" id="GBO05995.1"/>
    </source>
</evidence>
<proteinExistence type="predicted"/>
<dbReference type="EMBL" id="BGPR01032450">
    <property type="protein sequence ID" value="GBO05995.1"/>
    <property type="molecule type" value="Genomic_DNA"/>
</dbReference>
<comment type="caution">
    <text evidence="1">The sequence shown here is derived from an EMBL/GenBank/DDBJ whole genome shotgun (WGS) entry which is preliminary data.</text>
</comment>
<protein>
    <submittedName>
        <fullName evidence="1">Uncharacterized protein</fullName>
    </submittedName>
</protein>
<organism evidence="1 2">
    <name type="scientific">Araneus ventricosus</name>
    <name type="common">Orbweaver spider</name>
    <name type="synonym">Epeira ventricosa</name>
    <dbReference type="NCBI Taxonomy" id="182803"/>
    <lineage>
        <taxon>Eukaryota</taxon>
        <taxon>Metazoa</taxon>
        <taxon>Ecdysozoa</taxon>
        <taxon>Arthropoda</taxon>
        <taxon>Chelicerata</taxon>
        <taxon>Arachnida</taxon>
        <taxon>Araneae</taxon>
        <taxon>Araneomorphae</taxon>
        <taxon>Entelegynae</taxon>
        <taxon>Araneoidea</taxon>
        <taxon>Araneidae</taxon>
        <taxon>Araneus</taxon>
    </lineage>
</organism>
<dbReference type="OrthoDB" id="6466020at2759"/>
<sequence>MYHSMLHYTVQYYTLKSQKNWYRHAYANKEIWDQSEYGAAVGNAYIRQQVSGTVVRSVTASTMGGYQDLSEFKRGVIVDAREMGHSISEVAMKLIFHDNHFRI</sequence>
<accession>A0A4Y2TZ69</accession>
<evidence type="ECO:0000313" key="2">
    <source>
        <dbReference type="Proteomes" id="UP000499080"/>
    </source>
</evidence>
<keyword evidence="2" id="KW-1185">Reference proteome</keyword>
<name>A0A4Y2TZ69_ARAVE</name>
<reference evidence="1 2" key="1">
    <citation type="journal article" date="2019" name="Sci. Rep.">
        <title>Orb-weaving spider Araneus ventricosus genome elucidates the spidroin gene catalogue.</title>
        <authorList>
            <person name="Kono N."/>
            <person name="Nakamura H."/>
            <person name="Ohtoshi R."/>
            <person name="Moran D.A.P."/>
            <person name="Shinohara A."/>
            <person name="Yoshida Y."/>
            <person name="Fujiwara M."/>
            <person name="Mori M."/>
            <person name="Tomita M."/>
            <person name="Arakawa K."/>
        </authorList>
    </citation>
    <scope>NUCLEOTIDE SEQUENCE [LARGE SCALE GENOMIC DNA]</scope>
</reference>
<dbReference type="Proteomes" id="UP000499080">
    <property type="component" value="Unassembled WGS sequence"/>
</dbReference>